<sequence>MPHQCKRFEGKVAIISAATAGIGLGIAHRLGQEGARLCICSRRQNNVDSALKELTAAGIEAVGCTANVGAKADLKKLVDLAVETFGTVDVLVSNAAVNPAAGLILDMPDSAIGKILDVNVKSAILLAREVRPHLKKGSNMVFISSYTAYHPEAPIAMYAISKTALVALTKALAEELGPDGIRVNCVAPGTVPTKFAAALVETPEMEAANKARTFLGRLGTAEDMAAAVAYLASDDASYVTGETIVVAGGMHSRL</sequence>
<dbReference type="NCBIfam" id="NF005559">
    <property type="entry name" value="PRK07231.1"/>
    <property type="match status" value="1"/>
</dbReference>
<comment type="caution">
    <text evidence="2">The sequence shown here is derived from an EMBL/GenBank/DDBJ whole genome shotgun (WGS) entry which is preliminary data.</text>
</comment>
<dbReference type="InterPro" id="IPR002347">
    <property type="entry name" value="SDR_fam"/>
</dbReference>
<dbReference type="PROSITE" id="PS00061">
    <property type="entry name" value="ADH_SHORT"/>
    <property type="match status" value="1"/>
</dbReference>
<keyword evidence="3" id="KW-1185">Reference proteome</keyword>
<dbReference type="Gene3D" id="3.40.50.720">
    <property type="entry name" value="NAD(P)-binding Rossmann-like Domain"/>
    <property type="match status" value="1"/>
</dbReference>
<protein>
    <recommendedName>
        <fullName evidence="4">NAD(P)-binding protein</fullName>
    </recommendedName>
</protein>
<dbReference type="PANTHER" id="PTHR43943">
    <property type="entry name" value="DEHYDROGENASE/REDUCTASE (SDR FAMILY) MEMBER 4"/>
    <property type="match status" value="1"/>
</dbReference>
<accession>A0ABR2YN70</accession>
<dbReference type="Proteomes" id="UP001491310">
    <property type="component" value="Unassembled WGS sequence"/>
</dbReference>
<dbReference type="SUPFAM" id="SSF51735">
    <property type="entry name" value="NAD(P)-binding Rossmann-fold domains"/>
    <property type="match status" value="1"/>
</dbReference>
<gene>
    <name evidence="2" type="ORF">WJX75_007050</name>
</gene>
<reference evidence="2 3" key="1">
    <citation type="journal article" date="2024" name="Nat. Commun.">
        <title>Phylogenomics reveals the evolutionary origins of lichenization in chlorophyte algae.</title>
        <authorList>
            <person name="Puginier C."/>
            <person name="Libourel C."/>
            <person name="Otte J."/>
            <person name="Skaloud P."/>
            <person name="Haon M."/>
            <person name="Grisel S."/>
            <person name="Petersen M."/>
            <person name="Berrin J.G."/>
            <person name="Delaux P.M."/>
            <person name="Dal Grande F."/>
            <person name="Keller J."/>
        </authorList>
    </citation>
    <scope>NUCLEOTIDE SEQUENCE [LARGE SCALE GENOMIC DNA]</scope>
    <source>
        <strain evidence="2 3">SAG 216-7</strain>
    </source>
</reference>
<evidence type="ECO:0000256" key="1">
    <source>
        <dbReference type="ARBA" id="ARBA00006484"/>
    </source>
</evidence>
<evidence type="ECO:0000313" key="2">
    <source>
        <dbReference type="EMBL" id="KAK9908382.1"/>
    </source>
</evidence>
<dbReference type="PANTHER" id="PTHR43943:SF2">
    <property type="entry name" value="DEHYDROGENASE_REDUCTASE 4"/>
    <property type="match status" value="1"/>
</dbReference>
<dbReference type="Pfam" id="PF13561">
    <property type="entry name" value="adh_short_C2"/>
    <property type="match status" value="1"/>
</dbReference>
<evidence type="ECO:0000313" key="3">
    <source>
        <dbReference type="Proteomes" id="UP001491310"/>
    </source>
</evidence>
<name>A0ABR2YN70_9CHLO</name>
<comment type="similarity">
    <text evidence="1">Belongs to the short-chain dehydrogenases/reductases (SDR) family.</text>
</comment>
<dbReference type="PRINTS" id="PR00081">
    <property type="entry name" value="GDHRDH"/>
</dbReference>
<proteinExistence type="inferred from homology"/>
<dbReference type="InterPro" id="IPR036291">
    <property type="entry name" value="NAD(P)-bd_dom_sf"/>
</dbReference>
<dbReference type="EMBL" id="JALJOT010000008">
    <property type="protein sequence ID" value="KAK9908382.1"/>
    <property type="molecule type" value="Genomic_DNA"/>
</dbReference>
<evidence type="ECO:0008006" key="4">
    <source>
        <dbReference type="Google" id="ProtNLM"/>
    </source>
</evidence>
<dbReference type="PRINTS" id="PR00080">
    <property type="entry name" value="SDRFAMILY"/>
</dbReference>
<organism evidence="2 3">
    <name type="scientific">Coccomyxa subellipsoidea</name>
    <dbReference type="NCBI Taxonomy" id="248742"/>
    <lineage>
        <taxon>Eukaryota</taxon>
        <taxon>Viridiplantae</taxon>
        <taxon>Chlorophyta</taxon>
        <taxon>core chlorophytes</taxon>
        <taxon>Trebouxiophyceae</taxon>
        <taxon>Trebouxiophyceae incertae sedis</taxon>
        <taxon>Coccomyxaceae</taxon>
        <taxon>Coccomyxa</taxon>
    </lineage>
</organism>
<dbReference type="InterPro" id="IPR020904">
    <property type="entry name" value="Sc_DH/Rdtase_CS"/>
</dbReference>